<evidence type="ECO:0000313" key="2">
    <source>
        <dbReference type="EMBL" id="MFC6725143.1"/>
    </source>
</evidence>
<accession>A0ABD5S1V5</accession>
<gene>
    <name evidence="2" type="ORF">ACFQE1_12325</name>
</gene>
<proteinExistence type="predicted"/>
<sequence length="92" mass="10252">MNLNLEKFLAGWSFRTRTPEYAEGDELVAFVTGREGDSLVVRIGDTRLLVTDDGTVGVDERVRLRVTSFDAERHRGEAEVIERLGAEEPGSD</sequence>
<name>A0ABD5S1V5_9EURY</name>
<dbReference type="EMBL" id="JBHSWU010000402">
    <property type="protein sequence ID" value="MFC6725143.1"/>
    <property type="molecule type" value="Genomic_DNA"/>
</dbReference>
<comment type="caution">
    <text evidence="2">The sequence shown here is derived from an EMBL/GenBank/DDBJ whole genome shotgun (WGS) entry which is preliminary data.</text>
</comment>
<keyword evidence="3" id="KW-1185">Reference proteome</keyword>
<evidence type="ECO:0000313" key="3">
    <source>
        <dbReference type="Proteomes" id="UP001596328"/>
    </source>
</evidence>
<feature type="domain" description="DUF7513" evidence="1">
    <location>
        <begin position="5"/>
        <end position="82"/>
    </location>
</feature>
<dbReference type="Pfam" id="PF24353">
    <property type="entry name" value="DUF7513"/>
    <property type="match status" value="1"/>
</dbReference>
<dbReference type="Proteomes" id="UP001596328">
    <property type="component" value="Unassembled WGS sequence"/>
</dbReference>
<organism evidence="2 3">
    <name type="scientific">Halobium palmae</name>
    <dbReference type="NCBI Taxonomy" id="1776492"/>
    <lineage>
        <taxon>Archaea</taxon>
        <taxon>Methanobacteriati</taxon>
        <taxon>Methanobacteriota</taxon>
        <taxon>Stenosarchaea group</taxon>
        <taxon>Halobacteria</taxon>
        <taxon>Halobacteriales</taxon>
        <taxon>Haloferacaceae</taxon>
        <taxon>Halobium</taxon>
    </lineage>
</organism>
<dbReference type="AlphaFoldDB" id="A0ABD5S1V5"/>
<protein>
    <recommendedName>
        <fullName evidence="1">DUF7513 domain-containing protein</fullName>
    </recommendedName>
</protein>
<reference evidence="2 3" key="1">
    <citation type="journal article" date="2019" name="Int. J. Syst. Evol. Microbiol.">
        <title>The Global Catalogue of Microorganisms (GCM) 10K type strain sequencing project: providing services to taxonomists for standard genome sequencing and annotation.</title>
        <authorList>
            <consortium name="The Broad Institute Genomics Platform"/>
            <consortium name="The Broad Institute Genome Sequencing Center for Infectious Disease"/>
            <person name="Wu L."/>
            <person name="Ma J."/>
        </authorList>
    </citation>
    <scope>NUCLEOTIDE SEQUENCE [LARGE SCALE GENOMIC DNA]</scope>
    <source>
        <strain evidence="2 3">NBRC 111368</strain>
    </source>
</reference>
<evidence type="ECO:0000259" key="1">
    <source>
        <dbReference type="Pfam" id="PF24353"/>
    </source>
</evidence>
<dbReference type="InterPro" id="IPR055935">
    <property type="entry name" value="DUF7513"/>
</dbReference>